<name>A0AAN7IPK9_QUERU</name>
<dbReference type="AlphaFoldDB" id="A0AAN7IPK9"/>
<sequence>MELVVPTLRVILKESQEDTNNERRLADLEGVEEERELARRRSQRYQQRMTRAYAQAVHPRAFTEGQLVLRTAEHVRRNLPRPSKFAPKWEGPYIIKEAHDSGYYYLTKEDGTVLTKPINEKWLKQYYA</sequence>
<dbReference type="Proteomes" id="UP001324115">
    <property type="component" value="Unassembled WGS sequence"/>
</dbReference>
<accession>A0AAN7IPK9</accession>
<protein>
    <submittedName>
        <fullName evidence="1">Uncharacterized protein</fullName>
    </submittedName>
</protein>
<reference evidence="1 2" key="1">
    <citation type="journal article" date="2023" name="G3 (Bethesda)">
        <title>A haplotype-resolved chromosome-scale genome for Quercus rubra L. provides insights into the genetics of adaptive traits for red oak species.</title>
        <authorList>
            <person name="Kapoor B."/>
            <person name="Jenkins J."/>
            <person name="Schmutz J."/>
            <person name="Zhebentyayeva T."/>
            <person name="Kuelheim C."/>
            <person name="Coggeshall M."/>
            <person name="Heim C."/>
            <person name="Lasky J.R."/>
            <person name="Leites L."/>
            <person name="Islam-Faridi N."/>
            <person name="Romero-Severson J."/>
            <person name="DeLeo V.L."/>
            <person name="Lucas S.M."/>
            <person name="Lazic D."/>
            <person name="Gailing O."/>
            <person name="Carlson J."/>
            <person name="Staton M."/>
        </authorList>
    </citation>
    <scope>NUCLEOTIDE SEQUENCE [LARGE SCALE GENOMIC DNA]</scope>
    <source>
        <strain evidence="1">Pseudo-F2</strain>
    </source>
</reference>
<dbReference type="EMBL" id="JAXUIC010000007">
    <property type="protein sequence ID" value="KAK4581937.1"/>
    <property type="molecule type" value="Genomic_DNA"/>
</dbReference>
<comment type="caution">
    <text evidence="1">The sequence shown here is derived from an EMBL/GenBank/DDBJ whole genome shotgun (WGS) entry which is preliminary data.</text>
</comment>
<organism evidence="1 2">
    <name type="scientific">Quercus rubra</name>
    <name type="common">Northern red oak</name>
    <name type="synonym">Quercus borealis</name>
    <dbReference type="NCBI Taxonomy" id="3512"/>
    <lineage>
        <taxon>Eukaryota</taxon>
        <taxon>Viridiplantae</taxon>
        <taxon>Streptophyta</taxon>
        <taxon>Embryophyta</taxon>
        <taxon>Tracheophyta</taxon>
        <taxon>Spermatophyta</taxon>
        <taxon>Magnoliopsida</taxon>
        <taxon>eudicotyledons</taxon>
        <taxon>Gunneridae</taxon>
        <taxon>Pentapetalae</taxon>
        <taxon>rosids</taxon>
        <taxon>fabids</taxon>
        <taxon>Fagales</taxon>
        <taxon>Fagaceae</taxon>
        <taxon>Quercus</taxon>
    </lineage>
</organism>
<dbReference type="PANTHER" id="PTHR48475:SF1">
    <property type="entry name" value="RNASE H TYPE-1 DOMAIN-CONTAINING PROTEIN"/>
    <property type="match status" value="1"/>
</dbReference>
<proteinExistence type="predicted"/>
<gene>
    <name evidence="1" type="ORF">RGQ29_025192</name>
</gene>
<keyword evidence="2" id="KW-1185">Reference proteome</keyword>
<evidence type="ECO:0000313" key="1">
    <source>
        <dbReference type="EMBL" id="KAK4581937.1"/>
    </source>
</evidence>
<evidence type="ECO:0000313" key="2">
    <source>
        <dbReference type="Proteomes" id="UP001324115"/>
    </source>
</evidence>
<dbReference type="PANTHER" id="PTHR48475">
    <property type="entry name" value="RIBONUCLEASE H"/>
    <property type="match status" value="1"/>
</dbReference>